<dbReference type="AlphaFoldDB" id="A0A9P8BVK4"/>
<organism evidence="4 5">
    <name type="scientific">Linnemannia hyalina</name>
    <dbReference type="NCBI Taxonomy" id="64524"/>
    <lineage>
        <taxon>Eukaryota</taxon>
        <taxon>Fungi</taxon>
        <taxon>Fungi incertae sedis</taxon>
        <taxon>Mucoromycota</taxon>
        <taxon>Mortierellomycotina</taxon>
        <taxon>Mortierellomycetes</taxon>
        <taxon>Mortierellales</taxon>
        <taxon>Mortierellaceae</taxon>
        <taxon>Linnemannia</taxon>
    </lineage>
</organism>
<keyword evidence="1" id="KW-0521">NADP</keyword>
<feature type="domain" description="Alcohol dehydrogenase-like C-terminal" evidence="3">
    <location>
        <begin position="32"/>
        <end position="118"/>
    </location>
</feature>
<evidence type="ECO:0000256" key="2">
    <source>
        <dbReference type="ARBA" id="ARBA00023002"/>
    </source>
</evidence>
<evidence type="ECO:0000313" key="4">
    <source>
        <dbReference type="EMBL" id="KAG9070584.1"/>
    </source>
</evidence>
<name>A0A9P8BVK4_9FUNG</name>
<accession>A0A9P8BVK4</accession>
<dbReference type="Pfam" id="PF00107">
    <property type="entry name" value="ADH_zinc_N"/>
    <property type="match status" value="1"/>
</dbReference>
<protein>
    <submittedName>
        <fullName evidence="4">NADPH:quinone reductase</fullName>
    </submittedName>
</protein>
<sequence length="179" mass="19443">MQGLTAVSLIRMGHTVQKSDWIVIHAAVGSSGLIAAQLTHHLGPHVIGPVSTEEKVALIKAAGAEHVVLIKNGHGALEKMVHEVTNGQGVHTVLDSIGQESFESSLNIFRRMGTMALCDNYKYTRSRFDGLYGELAEYLAKGQLKVHVHNKVFALDEAQQARLDLEDCKSPGKLLIKIA</sequence>
<dbReference type="PANTHER" id="PTHR48106:SF13">
    <property type="entry name" value="QUINONE OXIDOREDUCTASE-RELATED"/>
    <property type="match status" value="1"/>
</dbReference>
<dbReference type="GO" id="GO:0005829">
    <property type="term" value="C:cytosol"/>
    <property type="evidence" value="ECO:0007669"/>
    <property type="project" value="TreeGrafter"/>
</dbReference>
<keyword evidence="5" id="KW-1185">Reference proteome</keyword>
<dbReference type="GO" id="GO:0035925">
    <property type="term" value="F:mRNA 3'-UTR AU-rich region binding"/>
    <property type="evidence" value="ECO:0007669"/>
    <property type="project" value="TreeGrafter"/>
</dbReference>
<dbReference type="InterPro" id="IPR036291">
    <property type="entry name" value="NAD(P)-bd_dom_sf"/>
</dbReference>
<dbReference type="PANTHER" id="PTHR48106">
    <property type="entry name" value="QUINONE OXIDOREDUCTASE PIG3-RELATED"/>
    <property type="match status" value="1"/>
</dbReference>
<dbReference type="GO" id="GO:0003960">
    <property type="term" value="F:quinone reductase (NADPH) activity"/>
    <property type="evidence" value="ECO:0007669"/>
    <property type="project" value="TreeGrafter"/>
</dbReference>
<gene>
    <name evidence="4" type="primary">ZTA1_4</name>
    <name evidence="4" type="ORF">KI688_008122</name>
</gene>
<evidence type="ECO:0000256" key="1">
    <source>
        <dbReference type="ARBA" id="ARBA00022857"/>
    </source>
</evidence>
<reference evidence="4" key="1">
    <citation type="submission" date="2021-06" db="EMBL/GenBank/DDBJ databases">
        <title>Genome Sequence of Mortierella hyaline Strain SCG-10, a Cold-Adapted, Nitrate-Reducing Fungus Isolated from Soil in Minnesota, USA.</title>
        <authorList>
            <person name="Aldossari N."/>
        </authorList>
    </citation>
    <scope>NUCLEOTIDE SEQUENCE</scope>
    <source>
        <strain evidence="4">SCG-10</strain>
    </source>
</reference>
<evidence type="ECO:0000259" key="3">
    <source>
        <dbReference type="Pfam" id="PF00107"/>
    </source>
</evidence>
<dbReference type="OrthoDB" id="48317at2759"/>
<dbReference type="Gene3D" id="3.40.50.720">
    <property type="entry name" value="NAD(P)-binding Rossmann-like Domain"/>
    <property type="match status" value="1"/>
</dbReference>
<proteinExistence type="predicted"/>
<keyword evidence="2" id="KW-0560">Oxidoreductase</keyword>
<comment type="caution">
    <text evidence="4">The sequence shown here is derived from an EMBL/GenBank/DDBJ whole genome shotgun (WGS) entry which is preliminary data.</text>
</comment>
<evidence type="ECO:0000313" key="5">
    <source>
        <dbReference type="Proteomes" id="UP000707451"/>
    </source>
</evidence>
<dbReference type="EMBL" id="JAHRHY010000003">
    <property type="protein sequence ID" value="KAG9070584.1"/>
    <property type="molecule type" value="Genomic_DNA"/>
</dbReference>
<dbReference type="GO" id="GO:0070402">
    <property type="term" value="F:NADPH binding"/>
    <property type="evidence" value="ECO:0007669"/>
    <property type="project" value="TreeGrafter"/>
</dbReference>
<dbReference type="Gene3D" id="3.90.180.10">
    <property type="entry name" value="Medium-chain alcohol dehydrogenases, catalytic domain"/>
    <property type="match status" value="1"/>
</dbReference>
<dbReference type="InterPro" id="IPR013149">
    <property type="entry name" value="ADH-like_C"/>
</dbReference>
<dbReference type="Proteomes" id="UP000707451">
    <property type="component" value="Unassembled WGS sequence"/>
</dbReference>
<dbReference type="SUPFAM" id="SSF51735">
    <property type="entry name" value="NAD(P)-binding Rossmann-fold domains"/>
    <property type="match status" value="1"/>
</dbReference>